<dbReference type="Proteomes" id="UP000001075">
    <property type="component" value="Unassembled WGS sequence"/>
</dbReference>
<evidence type="ECO:0000256" key="1">
    <source>
        <dbReference type="SAM" id="SignalP"/>
    </source>
</evidence>
<evidence type="ECO:0000313" key="2">
    <source>
        <dbReference type="EMBL" id="EGW13101.1"/>
    </source>
</evidence>
<keyword evidence="1" id="KW-0732">Signal</keyword>
<organism evidence="2 3">
    <name type="scientific">Cricetulus griseus</name>
    <name type="common">Chinese hamster</name>
    <name type="synonym">Cricetulus barabensis griseus</name>
    <dbReference type="NCBI Taxonomy" id="10029"/>
    <lineage>
        <taxon>Eukaryota</taxon>
        <taxon>Metazoa</taxon>
        <taxon>Chordata</taxon>
        <taxon>Craniata</taxon>
        <taxon>Vertebrata</taxon>
        <taxon>Euteleostomi</taxon>
        <taxon>Mammalia</taxon>
        <taxon>Eutheria</taxon>
        <taxon>Euarchontoglires</taxon>
        <taxon>Glires</taxon>
        <taxon>Rodentia</taxon>
        <taxon>Myomorpha</taxon>
        <taxon>Muroidea</taxon>
        <taxon>Cricetidae</taxon>
        <taxon>Cricetinae</taxon>
        <taxon>Cricetulus</taxon>
    </lineage>
</organism>
<accession>G3IIT4</accession>
<evidence type="ECO:0000313" key="3">
    <source>
        <dbReference type="Proteomes" id="UP000001075"/>
    </source>
</evidence>
<sequence length="53" mass="5513">MIPLPLPFLLCLTCTVEAGLQFRIEDLVVAPAALVPENHVGGAGVVSGIGRAW</sequence>
<name>G3IIT4_CRIGR</name>
<reference evidence="3" key="1">
    <citation type="journal article" date="2011" name="Nat. Biotechnol.">
        <title>The genomic sequence of the Chinese hamster ovary (CHO)-K1 cell line.</title>
        <authorList>
            <person name="Xu X."/>
            <person name="Nagarajan H."/>
            <person name="Lewis N.E."/>
            <person name="Pan S."/>
            <person name="Cai Z."/>
            <person name="Liu X."/>
            <person name="Chen W."/>
            <person name="Xie M."/>
            <person name="Wang W."/>
            <person name="Hammond S."/>
            <person name="Andersen M.R."/>
            <person name="Neff N."/>
            <person name="Passarelli B."/>
            <person name="Koh W."/>
            <person name="Fan H.C."/>
            <person name="Wang J."/>
            <person name="Gui Y."/>
            <person name="Lee K.H."/>
            <person name="Betenbaugh M.J."/>
            <person name="Quake S.R."/>
            <person name="Famili I."/>
            <person name="Palsson B.O."/>
            <person name="Wang J."/>
        </authorList>
    </citation>
    <scope>NUCLEOTIDE SEQUENCE [LARGE SCALE GENOMIC DNA]</scope>
    <source>
        <strain evidence="3">CHO K1 cell line</strain>
    </source>
</reference>
<feature type="chain" id="PRO_5003445271" evidence="1">
    <location>
        <begin position="19"/>
        <end position="53"/>
    </location>
</feature>
<feature type="signal peptide" evidence="1">
    <location>
        <begin position="1"/>
        <end position="18"/>
    </location>
</feature>
<gene>
    <name evidence="2" type="ORF">I79_023759</name>
</gene>
<dbReference type="AlphaFoldDB" id="G3IIT4"/>
<proteinExistence type="predicted"/>
<dbReference type="EMBL" id="JH003109">
    <property type="protein sequence ID" value="EGW13101.1"/>
    <property type="molecule type" value="Genomic_DNA"/>
</dbReference>
<protein>
    <submittedName>
        <fullName evidence="2">Uncharacterized protein</fullName>
    </submittedName>
</protein>
<dbReference type="InParanoid" id="G3IIT4"/>